<reference evidence="2" key="1">
    <citation type="submission" date="2023-06" db="EMBL/GenBank/DDBJ databases">
        <authorList>
            <person name="Kurt Z."/>
        </authorList>
    </citation>
    <scope>NUCLEOTIDE SEQUENCE</scope>
</reference>
<reference evidence="4 6" key="2">
    <citation type="submission" date="2024-07" db="EMBL/GenBank/DDBJ databases">
        <authorList>
            <person name="Akdeniz Z."/>
        </authorList>
    </citation>
    <scope>NUCLEOTIDE SEQUENCE [LARGE SCALE GENOMIC DNA]</scope>
</reference>
<evidence type="ECO:0000256" key="1">
    <source>
        <dbReference type="SAM" id="MobiDB-lite"/>
    </source>
</evidence>
<gene>
    <name evidence="2" type="ORF">HINF_LOCUS18969</name>
    <name evidence="3" type="ORF">HINF_LOCUS54950</name>
    <name evidence="4" type="ORF">HINF_LOCUS72121</name>
    <name evidence="5" type="ORF">HINF_LOCUS72976</name>
</gene>
<evidence type="ECO:0000313" key="5">
    <source>
        <dbReference type="EMBL" id="CAL6104839.1"/>
    </source>
</evidence>
<evidence type="ECO:0000313" key="3">
    <source>
        <dbReference type="EMBL" id="CAI9967305.1"/>
    </source>
</evidence>
<keyword evidence="6" id="KW-1185">Reference proteome</keyword>
<feature type="region of interest" description="Disordered" evidence="1">
    <location>
        <begin position="98"/>
        <end position="135"/>
    </location>
</feature>
<name>A0AA86P6F4_9EUKA</name>
<dbReference type="EMBL" id="CAXDID020000588">
    <property type="protein sequence ID" value="CAL6104839.1"/>
    <property type="molecule type" value="Genomic_DNA"/>
</dbReference>
<feature type="compositionally biased region" description="Basic and acidic residues" evidence="1">
    <location>
        <begin position="228"/>
        <end position="240"/>
    </location>
</feature>
<feature type="compositionally biased region" description="Basic and acidic residues" evidence="1">
    <location>
        <begin position="98"/>
        <end position="120"/>
    </location>
</feature>
<dbReference type="EMBL" id="CATOUU010000482">
    <property type="protein sequence ID" value="CAI9931324.1"/>
    <property type="molecule type" value="Genomic_DNA"/>
</dbReference>
<protein>
    <submittedName>
        <fullName evidence="2">Uncharacterized protein</fullName>
    </submittedName>
</protein>
<dbReference type="AlphaFoldDB" id="A0AA86P6F4"/>
<sequence length="253" mass="29476">MQIQTNWKTPQNSIKYSDFLQMLNININLPKCPERLIIVEQLENKLVISTPKFSVKWRIEYDFPADITVVKGTLNQSFNGNLLRISYKAHKVGEEIRKREFPVKNAPEKKERAPKQQREEAQEEAAPAQEDPVQKEQRIMTKAEKLLQVSTAPKAPLVVSKERKTNNQVNHKQTRTISNILTEKRVGSEQELLLKIAKKAQKQQQDRESGKVEAIEKKEQFVMQQIEAKQKRRDERESKKKAIVKRIKDKQGK</sequence>
<feature type="compositionally biased region" description="Basic residues" evidence="1">
    <location>
        <begin position="241"/>
        <end position="253"/>
    </location>
</feature>
<dbReference type="EMBL" id="CATOUU010001019">
    <property type="protein sequence ID" value="CAI9967305.1"/>
    <property type="molecule type" value="Genomic_DNA"/>
</dbReference>
<evidence type="ECO:0000313" key="6">
    <source>
        <dbReference type="Proteomes" id="UP001642409"/>
    </source>
</evidence>
<evidence type="ECO:0000313" key="2">
    <source>
        <dbReference type="EMBL" id="CAI9931324.1"/>
    </source>
</evidence>
<dbReference type="Proteomes" id="UP001642409">
    <property type="component" value="Unassembled WGS sequence"/>
</dbReference>
<feature type="region of interest" description="Disordered" evidence="1">
    <location>
        <begin position="226"/>
        <end position="253"/>
    </location>
</feature>
<organism evidence="2">
    <name type="scientific">Hexamita inflata</name>
    <dbReference type="NCBI Taxonomy" id="28002"/>
    <lineage>
        <taxon>Eukaryota</taxon>
        <taxon>Metamonada</taxon>
        <taxon>Diplomonadida</taxon>
        <taxon>Hexamitidae</taxon>
        <taxon>Hexamitinae</taxon>
        <taxon>Hexamita</taxon>
    </lineage>
</organism>
<proteinExistence type="predicted"/>
<comment type="caution">
    <text evidence="2">The sequence shown here is derived from an EMBL/GenBank/DDBJ whole genome shotgun (WGS) entry which is preliminary data.</text>
</comment>
<accession>A0AA86P6F4</accession>
<evidence type="ECO:0000313" key="4">
    <source>
        <dbReference type="EMBL" id="CAL6103390.1"/>
    </source>
</evidence>
<dbReference type="EMBL" id="CAXDID020000566">
    <property type="protein sequence ID" value="CAL6103390.1"/>
    <property type="molecule type" value="Genomic_DNA"/>
</dbReference>